<dbReference type="CDD" id="cd03431">
    <property type="entry name" value="NUDIX_DNA_Glycosylase_C-MutY"/>
    <property type="match status" value="1"/>
</dbReference>
<dbReference type="GO" id="GO:0046872">
    <property type="term" value="F:metal ion binding"/>
    <property type="evidence" value="ECO:0007669"/>
    <property type="project" value="UniProtKB-UniRule"/>
</dbReference>
<dbReference type="InterPro" id="IPR011257">
    <property type="entry name" value="DNA_glycosylase"/>
</dbReference>
<evidence type="ECO:0000256" key="12">
    <source>
        <dbReference type="ARBA" id="ARBA00023204"/>
    </source>
</evidence>
<dbReference type="InterPro" id="IPR023170">
    <property type="entry name" value="HhH_base_excis_C"/>
</dbReference>
<evidence type="ECO:0000256" key="5">
    <source>
        <dbReference type="ARBA" id="ARBA00022023"/>
    </source>
</evidence>
<dbReference type="GO" id="GO:0006284">
    <property type="term" value="P:base-excision repair"/>
    <property type="evidence" value="ECO:0007669"/>
    <property type="project" value="UniProtKB-UniRule"/>
</dbReference>
<dbReference type="NCBIfam" id="TIGR01084">
    <property type="entry name" value="mutY"/>
    <property type="match status" value="1"/>
</dbReference>
<keyword evidence="8 14" id="KW-0227">DNA damage</keyword>
<dbReference type="InterPro" id="IPR029119">
    <property type="entry name" value="MutY_C"/>
</dbReference>
<dbReference type="GO" id="GO:0034039">
    <property type="term" value="F:8-oxo-7,8-dihydroguanine DNA N-glycosylase activity"/>
    <property type="evidence" value="ECO:0007669"/>
    <property type="project" value="TreeGrafter"/>
</dbReference>
<dbReference type="GO" id="GO:0035485">
    <property type="term" value="F:adenine/guanine mispair binding"/>
    <property type="evidence" value="ECO:0007669"/>
    <property type="project" value="TreeGrafter"/>
</dbReference>
<dbReference type="EMBL" id="FNSL01000001">
    <property type="protein sequence ID" value="SEB89495.1"/>
    <property type="molecule type" value="Genomic_DNA"/>
</dbReference>
<evidence type="ECO:0000313" key="18">
    <source>
        <dbReference type="Proteomes" id="UP000199064"/>
    </source>
</evidence>
<comment type="function">
    <text evidence="2">Adenine glycosylase active on G-A mispairs. MutY also corrects error-prone DNA synthesis past GO lesions which are due to the oxidatively damaged form of guanine: 7,8-dihydro-8-oxoguanine (8-oxo-dGTP).</text>
</comment>
<dbReference type="SUPFAM" id="SSF48150">
    <property type="entry name" value="DNA-glycosylase"/>
    <property type="match status" value="1"/>
</dbReference>
<dbReference type="PANTHER" id="PTHR42944:SF1">
    <property type="entry name" value="ADENINE DNA GLYCOSYLASE"/>
    <property type="match status" value="1"/>
</dbReference>
<evidence type="ECO:0000256" key="6">
    <source>
        <dbReference type="ARBA" id="ARBA00022485"/>
    </source>
</evidence>
<protein>
    <recommendedName>
        <fullName evidence="5 14">Adenine DNA glycosylase</fullName>
        <ecNumber evidence="4 14">3.2.2.31</ecNumber>
    </recommendedName>
</protein>
<dbReference type="CDD" id="cd00056">
    <property type="entry name" value="ENDO3c"/>
    <property type="match status" value="1"/>
</dbReference>
<keyword evidence="11" id="KW-0411">Iron-sulfur</keyword>
<evidence type="ECO:0000256" key="8">
    <source>
        <dbReference type="ARBA" id="ARBA00022763"/>
    </source>
</evidence>
<dbReference type="EC" id="3.2.2.31" evidence="4 14"/>
<dbReference type="InterPro" id="IPR000445">
    <property type="entry name" value="HhH_motif"/>
</dbReference>
<dbReference type="AlphaFoldDB" id="A0A1H4N437"/>
<feature type="region of interest" description="Disordered" evidence="15">
    <location>
        <begin position="330"/>
        <end position="351"/>
    </location>
</feature>
<dbReference type="PROSITE" id="PS00764">
    <property type="entry name" value="ENDONUCLEASE_III_1"/>
    <property type="match status" value="1"/>
</dbReference>
<keyword evidence="13 14" id="KW-0326">Glycosidase</keyword>
<keyword evidence="6" id="KW-0004">4Fe-4S</keyword>
<dbReference type="InterPro" id="IPR003265">
    <property type="entry name" value="HhH-GPD_domain"/>
</dbReference>
<dbReference type="GO" id="GO:0051539">
    <property type="term" value="F:4 iron, 4 sulfur cluster binding"/>
    <property type="evidence" value="ECO:0007669"/>
    <property type="project" value="UniProtKB-UniRule"/>
</dbReference>
<sequence>MARTEASVTDAQASSTDFSRPLLAWYDRHHRSLPWRTPPDETKLGVLPDPYRVWLSEVMLQQTTVGAVKRYFEAFTDAWPTVEALATAETDDVMKAWAGLGYYSRARNLKKCAETVASEYDGRFPDTEAGLKALPGIGDYTAAAIAAIAFNRPAAVVDGNIERVITRLHAIEAPLPQAKPEIRTLVAQALPHDRPGDFAQAMMDLGATICTPRRPACVLCPITDGCTARREGTAERFPVKAPKMEKPARRGAAFVAVRADGAVLLRQRPPTGLLGGMTEVPGSHWTARQDGATDISAAPFPADWRETGSIRHVFTHFALELSVFRADLHNDQLPGDQPPGDGWWSSPDTLPGEALPTVMKKAIEAAIPGATRKPRKG</sequence>
<keyword evidence="18" id="KW-1185">Reference proteome</keyword>
<evidence type="ECO:0000256" key="11">
    <source>
        <dbReference type="ARBA" id="ARBA00023014"/>
    </source>
</evidence>
<dbReference type="InterPro" id="IPR004036">
    <property type="entry name" value="Endonuclease-III-like_CS2"/>
</dbReference>
<name>A0A1H4N437_9HYPH</name>
<evidence type="ECO:0000256" key="2">
    <source>
        <dbReference type="ARBA" id="ARBA00002933"/>
    </source>
</evidence>
<dbReference type="InterPro" id="IPR044298">
    <property type="entry name" value="MIG/MutY"/>
</dbReference>
<dbReference type="Gene3D" id="1.10.1670.10">
    <property type="entry name" value="Helix-hairpin-Helix base-excision DNA repair enzymes (C-terminal)"/>
    <property type="match status" value="1"/>
</dbReference>
<keyword evidence="9" id="KW-0378">Hydrolase</keyword>
<dbReference type="GO" id="GO:0006298">
    <property type="term" value="P:mismatch repair"/>
    <property type="evidence" value="ECO:0007669"/>
    <property type="project" value="TreeGrafter"/>
</dbReference>
<evidence type="ECO:0000256" key="7">
    <source>
        <dbReference type="ARBA" id="ARBA00022723"/>
    </source>
</evidence>
<comment type="catalytic activity">
    <reaction evidence="1 14">
        <text>Hydrolyzes free adenine bases from 7,8-dihydro-8-oxoguanine:adenine mismatched double-stranded DNA, leaving an apurinic site.</text>
        <dbReference type="EC" id="3.2.2.31"/>
    </reaction>
</comment>
<organism evidence="17 18">
    <name type="scientific">Nitratireductor aquibiodomus</name>
    <dbReference type="NCBI Taxonomy" id="204799"/>
    <lineage>
        <taxon>Bacteria</taxon>
        <taxon>Pseudomonadati</taxon>
        <taxon>Pseudomonadota</taxon>
        <taxon>Alphaproteobacteria</taxon>
        <taxon>Hyphomicrobiales</taxon>
        <taxon>Phyllobacteriaceae</taxon>
        <taxon>Nitratireductor</taxon>
    </lineage>
</organism>
<evidence type="ECO:0000256" key="9">
    <source>
        <dbReference type="ARBA" id="ARBA00022801"/>
    </source>
</evidence>
<evidence type="ECO:0000256" key="3">
    <source>
        <dbReference type="ARBA" id="ARBA00008343"/>
    </source>
</evidence>
<dbReference type="Proteomes" id="UP000199064">
    <property type="component" value="Unassembled WGS sequence"/>
</dbReference>
<reference evidence="18" key="1">
    <citation type="submission" date="2016-10" db="EMBL/GenBank/DDBJ databases">
        <authorList>
            <person name="Varghese N."/>
            <person name="Submissions S."/>
        </authorList>
    </citation>
    <scope>NUCLEOTIDE SEQUENCE [LARGE SCALE GENOMIC DNA]</scope>
    <source>
        <strain evidence="18">ES.061</strain>
    </source>
</reference>
<dbReference type="InterPro" id="IPR005760">
    <property type="entry name" value="A/G_AdeGlyc_MutY"/>
</dbReference>
<keyword evidence="7" id="KW-0479">Metal-binding</keyword>
<keyword evidence="12" id="KW-0234">DNA repair</keyword>
<keyword evidence="10 14" id="KW-0408">Iron</keyword>
<dbReference type="FunFam" id="1.10.340.30:FF:000002">
    <property type="entry name" value="Adenine DNA glycosylase"/>
    <property type="match status" value="1"/>
</dbReference>
<dbReference type="InterPro" id="IPR015797">
    <property type="entry name" value="NUDIX_hydrolase-like_dom_sf"/>
</dbReference>
<dbReference type="Pfam" id="PF00633">
    <property type="entry name" value="HHH"/>
    <property type="match status" value="1"/>
</dbReference>
<feature type="domain" description="HhH-GPD" evidence="16">
    <location>
        <begin position="59"/>
        <end position="208"/>
    </location>
</feature>
<evidence type="ECO:0000313" key="17">
    <source>
        <dbReference type="EMBL" id="SEB89495.1"/>
    </source>
</evidence>
<dbReference type="Pfam" id="PF00730">
    <property type="entry name" value="HhH-GPD"/>
    <property type="match status" value="1"/>
</dbReference>
<evidence type="ECO:0000259" key="16">
    <source>
        <dbReference type="SMART" id="SM00478"/>
    </source>
</evidence>
<proteinExistence type="inferred from homology"/>
<dbReference type="Pfam" id="PF14815">
    <property type="entry name" value="NUDIX_4"/>
    <property type="match status" value="1"/>
</dbReference>
<dbReference type="Gene3D" id="1.10.340.30">
    <property type="entry name" value="Hypothetical protein, domain 2"/>
    <property type="match status" value="1"/>
</dbReference>
<dbReference type="SMART" id="SM00525">
    <property type="entry name" value="FES"/>
    <property type="match status" value="1"/>
</dbReference>
<accession>A0A1H4N437</accession>
<dbReference type="SMART" id="SM00478">
    <property type="entry name" value="ENDO3c"/>
    <property type="match status" value="1"/>
</dbReference>
<dbReference type="GO" id="GO:0000701">
    <property type="term" value="F:purine-specific mismatch base pair DNA N-glycosylase activity"/>
    <property type="evidence" value="ECO:0007669"/>
    <property type="project" value="UniProtKB-EC"/>
</dbReference>
<gene>
    <name evidence="17" type="ORF">SAMN05216452_3585</name>
</gene>
<comment type="cofactor">
    <cofactor evidence="14">
        <name>[4Fe-4S] cluster</name>
        <dbReference type="ChEBI" id="CHEBI:49883"/>
    </cofactor>
    <text evidence="14">Binds 1 [4Fe-4S] cluster.</text>
</comment>
<evidence type="ECO:0000256" key="13">
    <source>
        <dbReference type="ARBA" id="ARBA00023295"/>
    </source>
</evidence>
<dbReference type="Pfam" id="PF10576">
    <property type="entry name" value="EndIII_4Fe-2S"/>
    <property type="match status" value="1"/>
</dbReference>
<dbReference type="Gene3D" id="3.90.79.10">
    <property type="entry name" value="Nucleoside Triphosphate Pyrophosphohydrolase"/>
    <property type="match status" value="1"/>
</dbReference>
<dbReference type="GO" id="GO:0032357">
    <property type="term" value="F:oxidized purine DNA binding"/>
    <property type="evidence" value="ECO:0007669"/>
    <property type="project" value="TreeGrafter"/>
</dbReference>
<dbReference type="InterPro" id="IPR003651">
    <property type="entry name" value="Endonuclease3_FeS-loop_motif"/>
</dbReference>
<dbReference type="RefSeq" id="WP_090329674.1">
    <property type="nucleotide sequence ID" value="NZ_FNSL01000001.1"/>
</dbReference>
<comment type="similarity">
    <text evidence="3 14">Belongs to the Nth/MutY family.</text>
</comment>
<evidence type="ECO:0000256" key="1">
    <source>
        <dbReference type="ARBA" id="ARBA00000843"/>
    </source>
</evidence>
<evidence type="ECO:0000256" key="4">
    <source>
        <dbReference type="ARBA" id="ARBA00012045"/>
    </source>
</evidence>
<dbReference type="SUPFAM" id="SSF55811">
    <property type="entry name" value="Nudix"/>
    <property type="match status" value="1"/>
</dbReference>
<dbReference type="PROSITE" id="PS01155">
    <property type="entry name" value="ENDONUCLEASE_III_2"/>
    <property type="match status" value="1"/>
</dbReference>
<evidence type="ECO:0000256" key="14">
    <source>
        <dbReference type="RuleBase" id="RU365096"/>
    </source>
</evidence>
<evidence type="ECO:0000256" key="10">
    <source>
        <dbReference type="ARBA" id="ARBA00023004"/>
    </source>
</evidence>
<evidence type="ECO:0000256" key="15">
    <source>
        <dbReference type="SAM" id="MobiDB-lite"/>
    </source>
</evidence>
<dbReference type="InterPro" id="IPR004035">
    <property type="entry name" value="Endouclease-III_FeS-bd_BS"/>
</dbReference>
<dbReference type="PANTHER" id="PTHR42944">
    <property type="entry name" value="ADENINE DNA GLYCOSYLASE"/>
    <property type="match status" value="1"/>
</dbReference>